<evidence type="ECO:0000256" key="5">
    <source>
        <dbReference type="ARBA" id="ARBA00022691"/>
    </source>
</evidence>
<dbReference type="OrthoDB" id="9772960at2"/>
<dbReference type="RefSeq" id="WP_094263152.1">
    <property type="nucleotide sequence ID" value="NZ_NOWF01000002.1"/>
</dbReference>
<dbReference type="Pfam" id="PF00590">
    <property type="entry name" value="TP_methylase"/>
    <property type="match status" value="1"/>
</dbReference>
<evidence type="ECO:0000313" key="8">
    <source>
        <dbReference type="Proteomes" id="UP000215459"/>
    </source>
</evidence>
<dbReference type="InterPro" id="IPR006363">
    <property type="entry name" value="Cbl_synth_CobJ/CibH_dom"/>
</dbReference>
<proteinExistence type="predicted"/>
<evidence type="ECO:0000259" key="6">
    <source>
        <dbReference type="Pfam" id="PF00590"/>
    </source>
</evidence>
<dbReference type="InterPro" id="IPR014777">
    <property type="entry name" value="4pyrrole_Mease_sub1"/>
</dbReference>
<feature type="domain" description="Tetrapyrrole methylase" evidence="6">
    <location>
        <begin position="12"/>
        <end position="221"/>
    </location>
</feature>
<dbReference type="AlphaFoldDB" id="A0A235B936"/>
<dbReference type="InterPro" id="IPR035996">
    <property type="entry name" value="4pyrrol_Methylase_sf"/>
</dbReference>
<name>A0A235B936_9BACL</name>
<dbReference type="InterPro" id="IPR000878">
    <property type="entry name" value="4pyrrol_Mease"/>
</dbReference>
<dbReference type="GO" id="GO:0008168">
    <property type="term" value="F:methyltransferase activity"/>
    <property type="evidence" value="ECO:0007669"/>
    <property type="project" value="UniProtKB-KW"/>
</dbReference>
<dbReference type="InterPro" id="IPR014776">
    <property type="entry name" value="4pyrrole_Mease_sub2"/>
</dbReference>
<keyword evidence="8" id="KW-1185">Reference proteome</keyword>
<evidence type="ECO:0000256" key="3">
    <source>
        <dbReference type="ARBA" id="ARBA00022603"/>
    </source>
</evidence>
<evidence type="ECO:0000256" key="1">
    <source>
        <dbReference type="ARBA" id="ARBA00004953"/>
    </source>
</evidence>
<keyword evidence="4 7" id="KW-0808">Transferase</keyword>
<dbReference type="Proteomes" id="UP000215459">
    <property type="component" value="Unassembled WGS sequence"/>
</dbReference>
<keyword evidence="2" id="KW-0169">Cobalamin biosynthesis</keyword>
<accession>A0A235B936</accession>
<dbReference type="SUPFAM" id="SSF53790">
    <property type="entry name" value="Tetrapyrrole methylase"/>
    <property type="match status" value="1"/>
</dbReference>
<keyword evidence="3 7" id="KW-0489">Methyltransferase</keyword>
<dbReference type="PANTHER" id="PTHR47036:SF1">
    <property type="entry name" value="COBALT-FACTOR III C(17)-METHYLTRANSFERASE-RELATED"/>
    <property type="match status" value="1"/>
</dbReference>
<sequence length="279" mass="31157">MKQHQQTEGEIRIVGLGPGDPDFMTFRGIEAIRQSQVVIGYRGYVEQVRHLLSDQQVIAKSLTEEVDRAQTAFRMAREGKRVAVVSSGDAGVYGMAGLVFEVMSEQGWREEDGPEVTVVPGIAAAHACASLVGAPLMHDSCSISLSDLLTPWDVIRKRVEAAAGGDFVTALYNPRSQRRKWQIEEVRRMFLRYRSPQTPVVLVKNAYRPGQTILRTTLEEMPDREIDMLTTVLIGNSRTEFFQGWMVTPRGYRDRYDLGAEEVANPEMKRTGPGGSVPE</sequence>
<dbReference type="Gene3D" id="3.30.950.10">
    <property type="entry name" value="Methyltransferase, Cobalt-precorrin-4 Transmethylase, Domain 2"/>
    <property type="match status" value="1"/>
</dbReference>
<evidence type="ECO:0000313" key="7">
    <source>
        <dbReference type="EMBL" id="OYD08804.1"/>
    </source>
</evidence>
<evidence type="ECO:0000256" key="4">
    <source>
        <dbReference type="ARBA" id="ARBA00022679"/>
    </source>
</evidence>
<dbReference type="InterPro" id="IPR051810">
    <property type="entry name" value="Precorrin_MeTrfase"/>
</dbReference>
<dbReference type="Gene3D" id="3.40.1010.10">
    <property type="entry name" value="Cobalt-precorrin-4 Transmethylase, Domain 1"/>
    <property type="match status" value="1"/>
</dbReference>
<protein>
    <submittedName>
        <fullName evidence="7">Precorrin-3B C(17)-methyltransferase</fullName>
    </submittedName>
</protein>
<comment type="pathway">
    <text evidence="1">Cofactor biosynthesis; adenosylcobalamin biosynthesis.</text>
</comment>
<reference evidence="7 8" key="1">
    <citation type="submission" date="2017-07" db="EMBL/GenBank/DDBJ databases">
        <title>The genome sequence of Paludifilum halophilum highlights mechanisms for microbial adaptation to high salt environemnts.</title>
        <authorList>
            <person name="Belbahri L."/>
        </authorList>
    </citation>
    <scope>NUCLEOTIDE SEQUENCE [LARGE SCALE GENOMIC DNA]</scope>
    <source>
        <strain evidence="7 8">DSM 102817</strain>
    </source>
</reference>
<keyword evidence="5" id="KW-0949">S-adenosyl-L-methionine</keyword>
<dbReference type="UniPathway" id="UPA00148"/>
<dbReference type="GO" id="GO:0009236">
    <property type="term" value="P:cobalamin biosynthetic process"/>
    <property type="evidence" value="ECO:0007669"/>
    <property type="project" value="UniProtKB-UniPathway"/>
</dbReference>
<dbReference type="NCBIfam" id="TIGR01466">
    <property type="entry name" value="cobJ_cbiH"/>
    <property type="match status" value="1"/>
</dbReference>
<gene>
    <name evidence="7" type="primary">cobJ</name>
    <name evidence="7" type="ORF">CHM34_03135</name>
</gene>
<dbReference type="CDD" id="cd11646">
    <property type="entry name" value="Precorrin_3B_C17_MT"/>
    <property type="match status" value="1"/>
</dbReference>
<evidence type="ECO:0000256" key="2">
    <source>
        <dbReference type="ARBA" id="ARBA00022573"/>
    </source>
</evidence>
<dbReference type="GO" id="GO:0032259">
    <property type="term" value="P:methylation"/>
    <property type="evidence" value="ECO:0007669"/>
    <property type="project" value="UniProtKB-KW"/>
</dbReference>
<dbReference type="EMBL" id="NOWF01000002">
    <property type="protein sequence ID" value="OYD08804.1"/>
    <property type="molecule type" value="Genomic_DNA"/>
</dbReference>
<organism evidence="7 8">
    <name type="scientific">Paludifilum halophilum</name>
    <dbReference type="NCBI Taxonomy" id="1642702"/>
    <lineage>
        <taxon>Bacteria</taxon>
        <taxon>Bacillati</taxon>
        <taxon>Bacillota</taxon>
        <taxon>Bacilli</taxon>
        <taxon>Bacillales</taxon>
        <taxon>Thermoactinomycetaceae</taxon>
        <taxon>Paludifilum</taxon>
    </lineage>
</organism>
<dbReference type="PANTHER" id="PTHR47036">
    <property type="entry name" value="COBALT-FACTOR III C(17)-METHYLTRANSFERASE-RELATED"/>
    <property type="match status" value="1"/>
</dbReference>
<comment type="caution">
    <text evidence="7">The sequence shown here is derived from an EMBL/GenBank/DDBJ whole genome shotgun (WGS) entry which is preliminary data.</text>
</comment>